<gene>
    <name evidence="2" type="ORF">PO878_20720</name>
</gene>
<dbReference type="PANTHER" id="PTHR11803">
    <property type="entry name" value="2-IMINOBUTANOATE/2-IMINOPROPANOATE DEAMINASE RIDA"/>
    <property type="match status" value="1"/>
</dbReference>
<reference evidence="2" key="1">
    <citation type="submission" date="2023-01" db="EMBL/GenBank/DDBJ databases">
        <title>The diversity of Class Acidimicrobiia in South China Sea sediment environments and the proposal of Iamia marina sp. nov., a novel species of the genus Iamia.</title>
        <authorList>
            <person name="He Y."/>
            <person name="Tian X."/>
        </authorList>
    </citation>
    <scope>NUCLEOTIDE SEQUENCE</scope>
    <source>
        <strain evidence="2">DSM 19957</strain>
    </source>
</reference>
<name>A0AAE9Y580_9ACTN</name>
<proteinExistence type="inferred from homology"/>
<dbReference type="Pfam" id="PF01042">
    <property type="entry name" value="Ribonuc_L-PSP"/>
    <property type="match status" value="1"/>
</dbReference>
<dbReference type="KEGG" id="ima:PO878_20720"/>
<dbReference type="InterPro" id="IPR006175">
    <property type="entry name" value="YjgF/YER057c/UK114"/>
</dbReference>
<dbReference type="EMBL" id="CP116942">
    <property type="protein sequence ID" value="WCO66920.1"/>
    <property type="molecule type" value="Genomic_DNA"/>
</dbReference>
<evidence type="ECO:0000313" key="3">
    <source>
        <dbReference type="Proteomes" id="UP001216390"/>
    </source>
</evidence>
<dbReference type="GO" id="GO:0005829">
    <property type="term" value="C:cytosol"/>
    <property type="evidence" value="ECO:0007669"/>
    <property type="project" value="TreeGrafter"/>
</dbReference>
<dbReference type="Proteomes" id="UP001216390">
    <property type="component" value="Chromosome"/>
</dbReference>
<protein>
    <submittedName>
        <fullName evidence="2">RidA family protein</fullName>
    </submittedName>
</protein>
<dbReference type="PANTHER" id="PTHR11803:SF58">
    <property type="entry name" value="PROTEIN HMF1-RELATED"/>
    <property type="match status" value="1"/>
</dbReference>
<sequence length="135" mass="13695">MTVELSNPPGIPEPMGYAQVGVATGTRMVFVSGQVARAADGTPVGAGDLRAQAEQAYANLVTALEGVGAAFSDVAKLTVYVVDWSPEKMEDLVAGAMAVAARTGIDPVRPITLVGVAALGEPDMLVEVEAVAVVA</sequence>
<accession>A0AAE9Y580</accession>
<comment type="similarity">
    <text evidence="1">Belongs to the RutC family.</text>
</comment>
<dbReference type="SUPFAM" id="SSF55298">
    <property type="entry name" value="YjgF-like"/>
    <property type="match status" value="1"/>
</dbReference>
<dbReference type="AlphaFoldDB" id="A0AAE9Y580"/>
<dbReference type="InterPro" id="IPR035959">
    <property type="entry name" value="RutC-like_sf"/>
</dbReference>
<dbReference type="GO" id="GO:0019239">
    <property type="term" value="F:deaminase activity"/>
    <property type="evidence" value="ECO:0007669"/>
    <property type="project" value="TreeGrafter"/>
</dbReference>
<evidence type="ECO:0000256" key="1">
    <source>
        <dbReference type="ARBA" id="ARBA00010552"/>
    </source>
</evidence>
<dbReference type="CDD" id="cd00448">
    <property type="entry name" value="YjgF_YER057c_UK114_family"/>
    <property type="match status" value="1"/>
</dbReference>
<evidence type="ECO:0000313" key="2">
    <source>
        <dbReference type="EMBL" id="WCO66920.1"/>
    </source>
</evidence>
<dbReference type="Gene3D" id="3.30.1330.40">
    <property type="entry name" value="RutC-like"/>
    <property type="match status" value="1"/>
</dbReference>
<keyword evidence="3" id="KW-1185">Reference proteome</keyword>
<organism evidence="2 3">
    <name type="scientific">Iamia majanohamensis</name>
    <dbReference type="NCBI Taxonomy" id="467976"/>
    <lineage>
        <taxon>Bacteria</taxon>
        <taxon>Bacillati</taxon>
        <taxon>Actinomycetota</taxon>
        <taxon>Acidimicrobiia</taxon>
        <taxon>Acidimicrobiales</taxon>
        <taxon>Iamiaceae</taxon>
        <taxon>Iamia</taxon>
    </lineage>
</organism>
<dbReference type="RefSeq" id="WP_272736442.1">
    <property type="nucleotide sequence ID" value="NZ_CP116942.1"/>
</dbReference>